<accession>A0A3S4K664</accession>
<proteinExistence type="predicted"/>
<protein>
    <submittedName>
        <fullName evidence="2">Tail protein</fullName>
    </submittedName>
</protein>
<evidence type="ECO:0000313" key="2">
    <source>
        <dbReference type="EMBL" id="VEA78013.1"/>
    </source>
</evidence>
<reference evidence="2 3" key="1">
    <citation type="submission" date="2018-12" db="EMBL/GenBank/DDBJ databases">
        <authorList>
            <consortium name="Pathogen Informatics"/>
        </authorList>
    </citation>
    <scope>NUCLEOTIDE SEQUENCE [LARGE SCALE GENOMIC DNA]</scope>
    <source>
        <strain evidence="2 3">NCTC10047</strain>
    </source>
</reference>
<dbReference type="InterPro" id="IPR051934">
    <property type="entry name" value="Phage_Tail_Fiber_Structural"/>
</dbReference>
<dbReference type="AlphaFoldDB" id="A0A3S4K664"/>
<dbReference type="EMBL" id="LR134156">
    <property type="protein sequence ID" value="VEA78013.1"/>
    <property type="molecule type" value="Genomic_DNA"/>
</dbReference>
<dbReference type="Proteomes" id="UP000275676">
    <property type="component" value="Chromosome"/>
</dbReference>
<name>A0A3S4K664_SALER</name>
<feature type="region of interest" description="Disordered" evidence="1">
    <location>
        <begin position="180"/>
        <end position="201"/>
    </location>
</feature>
<dbReference type="PANTHER" id="PTHR35191">
    <property type="entry name" value="PROPHAGE SIDE TAIL FIBER PROTEIN HOMOLOG STFQ-RELATED"/>
    <property type="match status" value="1"/>
</dbReference>
<gene>
    <name evidence="2" type="primary">SBOV26631</name>
    <name evidence="2" type="ORF">NCTC10047_03948</name>
</gene>
<feature type="compositionally biased region" description="Polar residues" evidence="1">
    <location>
        <begin position="183"/>
        <end position="201"/>
    </location>
</feature>
<sequence length="315" mass="33173">MDKLIFTITDAGRQAIINASNTGTEKVEIKSVGIGSSYYITSPEQTDIHDEIKRITSIGGAVISPDTIHVSAKDDSPDEYVVHTVGLYTDKNILFAVYSRRMPIINKSSATVMLISSDITFKSLDTANITFGDVVFINPPASESVVGVSRFATAEEVEEGLDPAIAVSAKRLKGELDKKANLDSPNLTGTPTAPTTAESDNSQKIATTAFIKQVLLAYAKLASPNFTGKPTAPTADQSSNDTQLATTAFVRSAIAALVDSSPGALDTLNELAAALGDDPNFATTMTNALAGKQPLDGTLTNLSGKDVPRFSNTLV</sequence>
<organism evidence="2 3">
    <name type="scientific">Salmonella enterica subsp. arizonae</name>
    <dbReference type="NCBI Taxonomy" id="59203"/>
    <lineage>
        <taxon>Bacteria</taxon>
        <taxon>Pseudomonadati</taxon>
        <taxon>Pseudomonadota</taxon>
        <taxon>Gammaproteobacteria</taxon>
        <taxon>Enterobacterales</taxon>
        <taxon>Enterobacteriaceae</taxon>
        <taxon>Salmonella</taxon>
    </lineage>
</organism>
<evidence type="ECO:0000256" key="1">
    <source>
        <dbReference type="SAM" id="MobiDB-lite"/>
    </source>
</evidence>
<dbReference type="PANTHER" id="PTHR35191:SF1">
    <property type="entry name" value="PROPHAGE SIDE TAIL FIBER PROTEIN HOMOLOG STFQ-RELATED"/>
    <property type="match status" value="1"/>
</dbReference>
<evidence type="ECO:0000313" key="3">
    <source>
        <dbReference type="Proteomes" id="UP000275676"/>
    </source>
</evidence>